<proteinExistence type="predicted"/>
<gene>
    <name evidence="2" type="ORF">OS493_039149</name>
</gene>
<evidence type="ECO:0008006" key="4">
    <source>
        <dbReference type="Google" id="ProtNLM"/>
    </source>
</evidence>
<dbReference type="AlphaFoldDB" id="A0A9X0CDE6"/>
<evidence type="ECO:0000256" key="1">
    <source>
        <dbReference type="SAM" id="SignalP"/>
    </source>
</evidence>
<keyword evidence="1" id="KW-0732">Signal</keyword>
<accession>A0A9X0CDE6</accession>
<name>A0A9X0CDE6_9CNID</name>
<evidence type="ECO:0000313" key="2">
    <source>
        <dbReference type="EMBL" id="KAJ7314706.1"/>
    </source>
</evidence>
<reference evidence="2" key="1">
    <citation type="submission" date="2023-01" db="EMBL/GenBank/DDBJ databases">
        <title>Genome assembly of the deep-sea coral Lophelia pertusa.</title>
        <authorList>
            <person name="Herrera S."/>
            <person name="Cordes E."/>
        </authorList>
    </citation>
    <scope>NUCLEOTIDE SEQUENCE</scope>
    <source>
        <strain evidence="2">USNM1676648</strain>
        <tissue evidence="2">Polyp</tissue>
    </source>
</reference>
<organism evidence="2 3">
    <name type="scientific">Desmophyllum pertusum</name>
    <dbReference type="NCBI Taxonomy" id="174260"/>
    <lineage>
        <taxon>Eukaryota</taxon>
        <taxon>Metazoa</taxon>
        <taxon>Cnidaria</taxon>
        <taxon>Anthozoa</taxon>
        <taxon>Hexacorallia</taxon>
        <taxon>Scleractinia</taxon>
        <taxon>Caryophylliina</taxon>
        <taxon>Caryophylliidae</taxon>
        <taxon>Desmophyllum</taxon>
    </lineage>
</organism>
<keyword evidence="3" id="KW-1185">Reference proteome</keyword>
<evidence type="ECO:0000313" key="3">
    <source>
        <dbReference type="Proteomes" id="UP001163046"/>
    </source>
</evidence>
<sequence length="127" mass="14131">MHSSIFLIVLWTSMQWTTAHACCNCDSDKVYRSCHEIQDFKPGAPVCVHAQTIICNKPSNYLSSSPYEDSGVAVDWRSKAISITHPDRIMPNKFFFLTELHLEAVAVTHPATAGRSMAFMATAIGLR</sequence>
<feature type="chain" id="PRO_5040843570" description="Secreted protein" evidence="1">
    <location>
        <begin position="22"/>
        <end position="127"/>
    </location>
</feature>
<feature type="signal peptide" evidence="1">
    <location>
        <begin position="1"/>
        <end position="21"/>
    </location>
</feature>
<comment type="caution">
    <text evidence="2">The sequence shown here is derived from an EMBL/GenBank/DDBJ whole genome shotgun (WGS) entry which is preliminary data.</text>
</comment>
<protein>
    <recommendedName>
        <fullName evidence="4">Secreted protein</fullName>
    </recommendedName>
</protein>
<dbReference type="Proteomes" id="UP001163046">
    <property type="component" value="Unassembled WGS sequence"/>
</dbReference>
<dbReference type="EMBL" id="MU827936">
    <property type="protein sequence ID" value="KAJ7314706.1"/>
    <property type="molecule type" value="Genomic_DNA"/>
</dbReference>
<dbReference type="OrthoDB" id="6059867at2759"/>